<dbReference type="GO" id="GO:0006950">
    <property type="term" value="P:response to stress"/>
    <property type="evidence" value="ECO:0007669"/>
    <property type="project" value="TreeGrafter"/>
</dbReference>
<gene>
    <name evidence="2" type="ORF">BST13_28655</name>
</gene>
<organism evidence="2 3">
    <name type="scientific">Mycobacterium aquaticum</name>
    <dbReference type="NCBI Taxonomy" id="1927124"/>
    <lineage>
        <taxon>Bacteria</taxon>
        <taxon>Bacillati</taxon>
        <taxon>Actinomycetota</taxon>
        <taxon>Actinomycetes</taxon>
        <taxon>Mycobacteriales</taxon>
        <taxon>Mycobacteriaceae</taxon>
        <taxon>Mycobacterium</taxon>
    </lineage>
</organism>
<dbReference type="InterPro" id="IPR036390">
    <property type="entry name" value="WH_DNA-bd_sf"/>
</dbReference>
<proteinExistence type="predicted"/>
<dbReference type="PANTHER" id="PTHR33164:SF105">
    <property type="entry name" value="TRANSCRIPTIONAL REPRESSOR PROTEIN-RELATED"/>
    <property type="match status" value="1"/>
</dbReference>
<dbReference type="InterPro" id="IPR000835">
    <property type="entry name" value="HTH_MarR-typ"/>
</dbReference>
<dbReference type="Proteomes" id="UP000192448">
    <property type="component" value="Unassembled WGS sequence"/>
</dbReference>
<dbReference type="Gene3D" id="1.10.10.10">
    <property type="entry name" value="Winged helix-like DNA-binding domain superfamily/Winged helix DNA-binding domain"/>
    <property type="match status" value="1"/>
</dbReference>
<protein>
    <recommendedName>
        <fullName evidence="1">HTH marR-type domain-containing protein</fullName>
    </recommendedName>
</protein>
<dbReference type="InterPro" id="IPR039422">
    <property type="entry name" value="MarR/SlyA-like"/>
</dbReference>
<evidence type="ECO:0000313" key="3">
    <source>
        <dbReference type="Proteomes" id="UP000192448"/>
    </source>
</evidence>
<dbReference type="PANTHER" id="PTHR33164">
    <property type="entry name" value="TRANSCRIPTIONAL REGULATOR, MARR FAMILY"/>
    <property type="match status" value="1"/>
</dbReference>
<dbReference type="PROSITE" id="PS50995">
    <property type="entry name" value="HTH_MARR_2"/>
    <property type="match status" value="1"/>
</dbReference>
<dbReference type="RefSeq" id="WP_083168333.1">
    <property type="nucleotide sequence ID" value="NZ_MVHF01000040.1"/>
</dbReference>
<sequence>MNDAKPSASSECYGTALRKASRRVTALYDEALAPSGLRSTQFAILAEIVDREEGPPTLNQLADDLALDRSGLGHSLRPLEREGLVRLERSDRDRRSVLVLLTDRGRDRYAHAFGLWQEAQDRYASVVGEALAVELRDRLLQIGHDDRLT</sequence>
<name>A0A1X0AED1_9MYCO</name>
<feature type="domain" description="HTH marR-type" evidence="1">
    <location>
        <begin position="10"/>
        <end position="141"/>
    </location>
</feature>
<dbReference type="InterPro" id="IPR036388">
    <property type="entry name" value="WH-like_DNA-bd_sf"/>
</dbReference>
<dbReference type="GO" id="GO:0003700">
    <property type="term" value="F:DNA-binding transcription factor activity"/>
    <property type="evidence" value="ECO:0007669"/>
    <property type="project" value="InterPro"/>
</dbReference>
<dbReference type="STRING" id="1927124.BST13_28655"/>
<dbReference type="SUPFAM" id="SSF46785">
    <property type="entry name" value="Winged helix' DNA-binding domain"/>
    <property type="match status" value="1"/>
</dbReference>
<evidence type="ECO:0000313" key="2">
    <source>
        <dbReference type="EMBL" id="ORA28265.1"/>
    </source>
</evidence>
<keyword evidence="3" id="KW-1185">Reference proteome</keyword>
<dbReference type="EMBL" id="MVHF01000040">
    <property type="protein sequence ID" value="ORA28265.1"/>
    <property type="molecule type" value="Genomic_DNA"/>
</dbReference>
<dbReference type="SMART" id="SM00347">
    <property type="entry name" value="HTH_MARR"/>
    <property type="match status" value="1"/>
</dbReference>
<accession>A0A1X0AED1</accession>
<dbReference type="Pfam" id="PF12802">
    <property type="entry name" value="MarR_2"/>
    <property type="match status" value="1"/>
</dbReference>
<dbReference type="AlphaFoldDB" id="A0A1X0AED1"/>
<evidence type="ECO:0000259" key="1">
    <source>
        <dbReference type="PROSITE" id="PS50995"/>
    </source>
</evidence>
<comment type="caution">
    <text evidence="2">The sequence shown here is derived from an EMBL/GenBank/DDBJ whole genome shotgun (WGS) entry which is preliminary data.</text>
</comment>
<reference evidence="2 3" key="1">
    <citation type="submission" date="2017-02" db="EMBL/GenBank/DDBJ databases">
        <title>The new phylogeny of genus Mycobacterium.</title>
        <authorList>
            <person name="Tortoli E."/>
            <person name="Trovato A."/>
            <person name="Cirillo D.M."/>
        </authorList>
    </citation>
    <scope>NUCLEOTIDE SEQUENCE [LARGE SCALE GENOMIC DNA]</scope>
    <source>
        <strain evidence="2 3">RW6</strain>
    </source>
</reference>